<protein>
    <recommendedName>
        <fullName evidence="3">Pentacotripeptide-repeat region of PRORP domain-containing protein</fullName>
    </recommendedName>
</protein>
<keyword evidence="2" id="KW-1185">Reference proteome</keyword>
<dbReference type="InterPro" id="IPR011990">
    <property type="entry name" value="TPR-like_helical_dom_sf"/>
</dbReference>
<comment type="caution">
    <text evidence="1">The sequence shown here is derived from an EMBL/GenBank/DDBJ whole genome shotgun (WGS) entry which is preliminary data.</text>
</comment>
<sequence>MSSSMIKNDHHLSSNRTDYLRQKNVRKFSPPKGHFVTVSCSSSVESVMSRLRDAERSQDWASTLEVMTEAKVLKMDLPQTAIESAMRTYCFSGQQWARGSTLFDSILKKGVKPDESTVTCLFEALAQGRQGRKALDYLKILASMHYEEAFLSTLNDLVIRALVLEGEMEAALQLLEEAARSCDSKGRSVKGSSFTFVANELIKAGRQEQAEEVLEMRDYL</sequence>
<dbReference type="EMBL" id="BEGY01000080">
    <property type="protein sequence ID" value="GAX82415.1"/>
    <property type="molecule type" value="Genomic_DNA"/>
</dbReference>
<evidence type="ECO:0000313" key="2">
    <source>
        <dbReference type="Proteomes" id="UP000232323"/>
    </source>
</evidence>
<dbReference type="STRING" id="1157962.A0A250XH57"/>
<dbReference type="AlphaFoldDB" id="A0A250XH57"/>
<evidence type="ECO:0000313" key="1">
    <source>
        <dbReference type="EMBL" id="GAX82415.1"/>
    </source>
</evidence>
<dbReference type="Proteomes" id="UP000232323">
    <property type="component" value="Unassembled WGS sequence"/>
</dbReference>
<dbReference type="OrthoDB" id="543154at2759"/>
<name>A0A250XH57_9CHLO</name>
<organism evidence="1 2">
    <name type="scientific">Chlamydomonas eustigma</name>
    <dbReference type="NCBI Taxonomy" id="1157962"/>
    <lineage>
        <taxon>Eukaryota</taxon>
        <taxon>Viridiplantae</taxon>
        <taxon>Chlorophyta</taxon>
        <taxon>core chlorophytes</taxon>
        <taxon>Chlorophyceae</taxon>
        <taxon>CS clade</taxon>
        <taxon>Chlamydomonadales</taxon>
        <taxon>Chlamydomonadaceae</taxon>
        <taxon>Chlamydomonas</taxon>
    </lineage>
</organism>
<dbReference type="Gene3D" id="1.25.40.10">
    <property type="entry name" value="Tetratricopeptide repeat domain"/>
    <property type="match status" value="1"/>
</dbReference>
<accession>A0A250XH57</accession>
<proteinExistence type="predicted"/>
<evidence type="ECO:0008006" key="3">
    <source>
        <dbReference type="Google" id="ProtNLM"/>
    </source>
</evidence>
<reference evidence="1 2" key="1">
    <citation type="submission" date="2017-08" db="EMBL/GenBank/DDBJ databases">
        <title>Acidophilic green algal genome provides insights into adaptation to an acidic environment.</title>
        <authorList>
            <person name="Hirooka S."/>
            <person name="Hirose Y."/>
            <person name="Kanesaki Y."/>
            <person name="Higuchi S."/>
            <person name="Fujiwara T."/>
            <person name="Onuma R."/>
            <person name="Era A."/>
            <person name="Ohbayashi R."/>
            <person name="Uzuka A."/>
            <person name="Nozaki H."/>
            <person name="Yoshikawa H."/>
            <person name="Miyagishima S.Y."/>
        </authorList>
    </citation>
    <scope>NUCLEOTIDE SEQUENCE [LARGE SCALE GENOMIC DNA]</scope>
    <source>
        <strain evidence="1 2">NIES-2499</strain>
    </source>
</reference>
<gene>
    <name evidence="1" type="ORF">CEUSTIGMA_g9843.t1</name>
</gene>